<organism evidence="1 2">
    <name type="scientific">Artemisia annua</name>
    <name type="common">Sweet wormwood</name>
    <dbReference type="NCBI Taxonomy" id="35608"/>
    <lineage>
        <taxon>Eukaryota</taxon>
        <taxon>Viridiplantae</taxon>
        <taxon>Streptophyta</taxon>
        <taxon>Embryophyta</taxon>
        <taxon>Tracheophyta</taxon>
        <taxon>Spermatophyta</taxon>
        <taxon>Magnoliopsida</taxon>
        <taxon>eudicotyledons</taxon>
        <taxon>Gunneridae</taxon>
        <taxon>Pentapetalae</taxon>
        <taxon>asterids</taxon>
        <taxon>campanulids</taxon>
        <taxon>Asterales</taxon>
        <taxon>Asteraceae</taxon>
        <taxon>Asteroideae</taxon>
        <taxon>Anthemideae</taxon>
        <taxon>Artemisiinae</taxon>
        <taxon>Artemisia</taxon>
    </lineage>
</organism>
<dbReference type="EMBL" id="PKPP01002157">
    <property type="protein sequence ID" value="PWA77217.1"/>
    <property type="molecule type" value="Genomic_DNA"/>
</dbReference>
<keyword evidence="1" id="KW-0689">Ribosomal protein</keyword>
<protein>
    <submittedName>
        <fullName evidence="1">Ribosomal protein S19e</fullName>
    </submittedName>
</protein>
<keyword evidence="1" id="KW-0687">Ribonucleoprotein</keyword>
<proteinExistence type="predicted"/>
<dbReference type="AlphaFoldDB" id="A0A2U1NUS9"/>
<dbReference type="GO" id="GO:0005840">
    <property type="term" value="C:ribosome"/>
    <property type="evidence" value="ECO:0007669"/>
    <property type="project" value="UniProtKB-KW"/>
</dbReference>
<comment type="caution">
    <text evidence="1">The sequence shown here is derived from an EMBL/GenBank/DDBJ whole genome shotgun (WGS) entry which is preliminary data.</text>
</comment>
<reference evidence="1 2" key="1">
    <citation type="journal article" date="2018" name="Mol. Plant">
        <title>The genome of Artemisia annua provides insight into the evolution of Asteraceae family and artemisinin biosynthesis.</title>
        <authorList>
            <person name="Shen Q."/>
            <person name="Zhang L."/>
            <person name="Liao Z."/>
            <person name="Wang S."/>
            <person name="Yan T."/>
            <person name="Shi P."/>
            <person name="Liu M."/>
            <person name="Fu X."/>
            <person name="Pan Q."/>
            <person name="Wang Y."/>
            <person name="Lv Z."/>
            <person name="Lu X."/>
            <person name="Zhang F."/>
            <person name="Jiang W."/>
            <person name="Ma Y."/>
            <person name="Chen M."/>
            <person name="Hao X."/>
            <person name="Li L."/>
            <person name="Tang Y."/>
            <person name="Lv G."/>
            <person name="Zhou Y."/>
            <person name="Sun X."/>
            <person name="Brodelius P.E."/>
            <person name="Rose J.K.C."/>
            <person name="Tang K."/>
        </authorList>
    </citation>
    <scope>NUCLEOTIDE SEQUENCE [LARGE SCALE GENOMIC DNA]</scope>
    <source>
        <strain evidence="2">cv. Huhao1</strain>
        <tissue evidence="1">Leaf</tissue>
    </source>
</reference>
<dbReference type="Proteomes" id="UP000245207">
    <property type="component" value="Unassembled WGS sequence"/>
</dbReference>
<gene>
    <name evidence="1" type="ORF">CTI12_AA226450</name>
</gene>
<dbReference type="STRING" id="35608.A0A2U1NUS9"/>
<keyword evidence="2" id="KW-1185">Reference proteome</keyword>
<evidence type="ECO:0000313" key="2">
    <source>
        <dbReference type="Proteomes" id="UP000245207"/>
    </source>
</evidence>
<dbReference type="InterPro" id="IPR036388">
    <property type="entry name" value="WH-like_DNA-bd_sf"/>
</dbReference>
<accession>A0A2U1NUS9</accession>
<evidence type="ECO:0000313" key="1">
    <source>
        <dbReference type="EMBL" id="PWA77217.1"/>
    </source>
</evidence>
<name>A0A2U1NUS9_ARTAN</name>
<dbReference type="Gene3D" id="1.10.10.10">
    <property type="entry name" value="Winged helix-like DNA-binding domain superfamily/Winged helix DNA-binding domain"/>
    <property type="match status" value="1"/>
</dbReference>
<sequence length="83" mass="9147">METARTVKDVSPHEFVKAYAAHLKRSDKHHHDSRCRCCSCSPPQHTAAVVVAVGHHHTAAFIAAKPVLLQPSIWKTRALDEGT</sequence>